<protein>
    <recommendedName>
        <fullName evidence="4">Protein kinase domain-containing protein</fullName>
    </recommendedName>
</protein>
<keyword evidence="3" id="KW-1185">Reference proteome</keyword>
<reference evidence="3" key="2">
    <citation type="submission" date="2015-01" db="EMBL/GenBank/DDBJ databases">
        <title>Evolutionary Origins and Diversification of the Mycorrhizal Mutualists.</title>
        <authorList>
            <consortium name="DOE Joint Genome Institute"/>
            <consortium name="Mycorrhizal Genomics Consortium"/>
            <person name="Kohler A."/>
            <person name="Kuo A."/>
            <person name="Nagy L.G."/>
            <person name="Floudas D."/>
            <person name="Copeland A."/>
            <person name="Barry K.W."/>
            <person name="Cichocki N."/>
            <person name="Veneault-Fourrey C."/>
            <person name="LaButti K."/>
            <person name="Lindquist E.A."/>
            <person name="Lipzen A."/>
            <person name="Lundell T."/>
            <person name="Morin E."/>
            <person name="Murat C."/>
            <person name="Riley R."/>
            <person name="Ohm R."/>
            <person name="Sun H."/>
            <person name="Tunlid A."/>
            <person name="Henrissat B."/>
            <person name="Grigoriev I.V."/>
            <person name="Hibbett D.S."/>
            <person name="Martin F."/>
        </authorList>
    </citation>
    <scope>NUCLEOTIDE SEQUENCE [LARGE SCALE GENOMIC DNA]</scope>
    <source>
        <strain evidence="3">MUT 4182</strain>
    </source>
</reference>
<evidence type="ECO:0000256" key="1">
    <source>
        <dbReference type="SAM" id="MobiDB-lite"/>
    </source>
</evidence>
<organism evidence="2 3">
    <name type="scientific">Tulasnella calospora MUT 4182</name>
    <dbReference type="NCBI Taxonomy" id="1051891"/>
    <lineage>
        <taxon>Eukaryota</taxon>
        <taxon>Fungi</taxon>
        <taxon>Dikarya</taxon>
        <taxon>Basidiomycota</taxon>
        <taxon>Agaricomycotina</taxon>
        <taxon>Agaricomycetes</taxon>
        <taxon>Cantharellales</taxon>
        <taxon>Tulasnellaceae</taxon>
        <taxon>Tulasnella</taxon>
    </lineage>
</organism>
<dbReference type="AlphaFoldDB" id="A0A0C3QVV7"/>
<dbReference type="Pfam" id="PF06293">
    <property type="entry name" value="Kdo"/>
    <property type="match status" value="1"/>
</dbReference>
<reference evidence="2 3" key="1">
    <citation type="submission" date="2014-04" db="EMBL/GenBank/DDBJ databases">
        <authorList>
            <consortium name="DOE Joint Genome Institute"/>
            <person name="Kuo A."/>
            <person name="Girlanda M."/>
            <person name="Perotto S."/>
            <person name="Kohler A."/>
            <person name="Nagy L.G."/>
            <person name="Floudas D."/>
            <person name="Copeland A."/>
            <person name="Barry K.W."/>
            <person name="Cichocki N."/>
            <person name="Veneault-Fourrey C."/>
            <person name="LaButti K."/>
            <person name="Lindquist E.A."/>
            <person name="Lipzen A."/>
            <person name="Lundell T."/>
            <person name="Morin E."/>
            <person name="Murat C."/>
            <person name="Sun H."/>
            <person name="Tunlid A."/>
            <person name="Henrissat B."/>
            <person name="Grigoriev I.V."/>
            <person name="Hibbett D.S."/>
            <person name="Martin F."/>
            <person name="Nordberg H.P."/>
            <person name="Cantor M.N."/>
            <person name="Hua S.X."/>
        </authorList>
    </citation>
    <scope>NUCLEOTIDE SEQUENCE [LARGE SCALE GENOMIC DNA]</scope>
    <source>
        <strain evidence="2 3">MUT 4182</strain>
    </source>
</reference>
<dbReference type="Proteomes" id="UP000054248">
    <property type="component" value="Unassembled WGS sequence"/>
</dbReference>
<proteinExistence type="predicted"/>
<evidence type="ECO:0008006" key="4">
    <source>
        <dbReference type="Google" id="ProtNLM"/>
    </source>
</evidence>
<dbReference type="STRING" id="1051891.A0A0C3QVV7"/>
<feature type="compositionally biased region" description="Low complexity" evidence="1">
    <location>
        <begin position="1"/>
        <end position="15"/>
    </location>
</feature>
<evidence type="ECO:0000313" key="2">
    <source>
        <dbReference type="EMBL" id="KIO32864.1"/>
    </source>
</evidence>
<feature type="region of interest" description="Disordered" evidence="1">
    <location>
        <begin position="1"/>
        <end position="77"/>
    </location>
</feature>
<feature type="region of interest" description="Disordered" evidence="1">
    <location>
        <begin position="335"/>
        <end position="392"/>
    </location>
</feature>
<sequence>MPPKKTTATTHDSTTGPAPTALRRSSRGKSAELQPITKDKGKARALEIVEEREPEDGSLPAPEDTDKAPPAKEQKKGVTLEEYFGPGVDLNQPLYKPHGKWAYTYGKDFKEVECIKRLSSGAQSEVWYNSAKVEGGERFDYIAKRWSVWAEWRGFFAEIYLYASSKHLRTLQGDCVPYFIGIHNVLGGYISFAMEPMDQTGWNEAHPRMSYRLKEMVVKSFEKLHAKGVLHNDIELRHILISDTQEKVMIIDFQESKSLNPCEDVGLRECTQADLDKEMDKVKDMIDWDGDLAHHRRQLNRAKRNYRRSIQREIKAGEWEEPEWPWRMKAPSWYREDPDHDPSDDEPATDDETAAWEEGLPEDMVLDYEEPESEGLGRRFNVPTEEERTASRWAAGETERLLLVRHDDFSL</sequence>
<evidence type="ECO:0000313" key="3">
    <source>
        <dbReference type="Proteomes" id="UP000054248"/>
    </source>
</evidence>
<feature type="compositionally biased region" description="Basic and acidic residues" evidence="1">
    <location>
        <begin position="37"/>
        <end position="51"/>
    </location>
</feature>
<gene>
    <name evidence="2" type="ORF">M407DRAFT_66129</name>
</gene>
<dbReference type="InterPro" id="IPR011009">
    <property type="entry name" value="Kinase-like_dom_sf"/>
</dbReference>
<dbReference type="HOGENOM" id="CLU_669385_0_0_1"/>
<accession>A0A0C3QVV7</accession>
<dbReference type="SUPFAM" id="SSF56112">
    <property type="entry name" value="Protein kinase-like (PK-like)"/>
    <property type="match status" value="1"/>
</dbReference>
<dbReference type="OrthoDB" id="2687876at2759"/>
<dbReference type="EMBL" id="KN822952">
    <property type="protein sequence ID" value="KIO32864.1"/>
    <property type="molecule type" value="Genomic_DNA"/>
</dbReference>
<feature type="compositionally biased region" description="Acidic residues" evidence="1">
    <location>
        <begin position="342"/>
        <end position="373"/>
    </location>
</feature>
<feature type="compositionally biased region" description="Basic and acidic residues" evidence="1">
    <location>
        <begin position="64"/>
        <end position="77"/>
    </location>
</feature>
<name>A0A0C3QVV7_9AGAM</name>
<dbReference type="Gene3D" id="1.10.510.10">
    <property type="entry name" value="Transferase(Phosphotransferase) domain 1"/>
    <property type="match status" value="1"/>
</dbReference>